<feature type="compositionally biased region" description="Low complexity" evidence="1">
    <location>
        <begin position="27"/>
        <end position="44"/>
    </location>
</feature>
<evidence type="ECO:0000259" key="3">
    <source>
        <dbReference type="Pfam" id="PF13628"/>
    </source>
</evidence>
<dbReference type="InterPro" id="IPR012347">
    <property type="entry name" value="Ferritin-like"/>
</dbReference>
<feature type="domain" description="DUF4142" evidence="3">
    <location>
        <begin position="62"/>
        <end position="196"/>
    </location>
</feature>
<dbReference type="EMBL" id="SNQG01000001">
    <property type="protein sequence ID" value="TEW69458.1"/>
    <property type="molecule type" value="Genomic_DNA"/>
</dbReference>
<feature type="signal peptide" evidence="2">
    <location>
        <begin position="1"/>
        <end position="21"/>
    </location>
</feature>
<feature type="region of interest" description="Disordered" evidence="1">
    <location>
        <begin position="21"/>
        <end position="49"/>
    </location>
</feature>
<dbReference type="Proteomes" id="UP000583101">
    <property type="component" value="Unassembled WGS sequence"/>
</dbReference>
<reference evidence="4 7" key="3">
    <citation type="submission" date="2020-08" db="EMBL/GenBank/DDBJ databases">
        <title>Genomic Encyclopedia of Type Strains, Phase IV (KMG-IV): sequencing the most valuable type-strain genomes for metagenomic binning, comparative biology and taxonomic classification.</title>
        <authorList>
            <person name="Goeker M."/>
        </authorList>
    </citation>
    <scope>NUCLEOTIDE SEQUENCE [LARGE SCALE GENOMIC DNA]</scope>
    <source>
        <strain evidence="4 7">DSM 100995</strain>
    </source>
</reference>
<gene>
    <name evidence="5" type="ORF">E2R65_04625</name>
    <name evidence="4" type="ORF">GGR35_000061</name>
</gene>
<keyword evidence="2" id="KW-0732">Signal</keyword>
<accession>A0A4Y8AKC3</accession>
<sequence>MKSIVKLLLGAVIITAASCSGNGKGGATDTDSTTSLNSNSTDAAMDSNKKELKAKDSTAVKADYEYAVKAANGGMLEVELGKLAQNKAISPQVMKFANMMVADHAKANTELKAIAASKFITLPAILSNDKQKDYDDFSKMKREDFDKAYIEYMVKDHKADIEEFKKEAKDGKDAELKAFAGKHVPILQHHLQMAEQAATTVKNKK</sequence>
<dbReference type="AlphaFoldDB" id="A0A4Y8AKC3"/>
<evidence type="ECO:0000256" key="2">
    <source>
        <dbReference type="SAM" id="SignalP"/>
    </source>
</evidence>
<dbReference type="InterPro" id="IPR025419">
    <property type="entry name" value="DUF4142"/>
</dbReference>
<evidence type="ECO:0000313" key="7">
    <source>
        <dbReference type="Proteomes" id="UP000583101"/>
    </source>
</evidence>
<proteinExistence type="predicted"/>
<dbReference type="RefSeq" id="WP_134335286.1">
    <property type="nucleotide sequence ID" value="NZ_BMCZ01000007.1"/>
</dbReference>
<dbReference type="Gene3D" id="1.20.1260.10">
    <property type="match status" value="1"/>
</dbReference>
<evidence type="ECO:0000313" key="4">
    <source>
        <dbReference type="EMBL" id="MBB3967475.1"/>
    </source>
</evidence>
<dbReference type="PANTHER" id="PTHR38593">
    <property type="entry name" value="BLR2558 PROTEIN"/>
    <property type="match status" value="1"/>
</dbReference>
<evidence type="ECO:0000313" key="6">
    <source>
        <dbReference type="Proteomes" id="UP000297248"/>
    </source>
</evidence>
<name>A0A4Y8AKC3_9SPHI</name>
<dbReference type="PANTHER" id="PTHR38593:SF1">
    <property type="entry name" value="BLR2558 PROTEIN"/>
    <property type="match status" value="1"/>
</dbReference>
<dbReference type="Proteomes" id="UP000297248">
    <property type="component" value="Unassembled WGS sequence"/>
</dbReference>
<dbReference type="OrthoDB" id="883203at2"/>
<dbReference type="Pfam" id="PF13628">
    <property type="entry name" value="DUF4142"/>
    <property type="match status" value="1"/>
</dbReference>
<keyword evidence="7" id="KW-1185">Reference proteome</keyword>
<protein>
    <submittedName>
        <fullName evidence="5">DUF4142 domain-containing protein</fullName>
    </submittedName>
    <submittedName>
        <fullName evidence="4">Membrane protein</fullName>
    </submittedName>
</protein>
<reference evidence="5" key="2">
    <citation type="submission" date="2019-03" db="EMBL/GenBank/DDBJ databases">
        <authorList>
            <person name="Yan Y.-Q."/>
            <person name="Du Z.-J."/>
        </authorList>
    </citation>
    <scope>NUCLEOTIDE SEQUENCE</scope>
    <source>
        <strain evidence="5">PP-F2FG21</strain>
    </source>
</reference>
<organism evidence="5 6">
    <name type="scientific">Mucilaginibacter phyllosphaerae</name>
    <dbReference type="NCBI Taxonomy" id="1812349"/>
    <lineage>
        <taxon>Bacteria</taxon>
        <taxon>Pseudomonadati</taxon>
        <taxon>Bacteroidota</taxon>
        <taxon>Sphingobacteriia</taxon>
        <taxon>Sphingobacteriales</taxon>
        <taxon>Sphingobacteriaceae</taxon>
        <taxon>Mucilaginibacter</taxon>
    </lineage>
</organism>
<dbReference type="EMBL" id="JACIEG010000001">
    <property type="protein sequence ID" value="MBB3967475.1"/>
    <property type="molecule type" value="Genomic_DNA"/>
</dbReference>
<dbReference type="PROSITE" id="PS51257">
    <property type="entry name" value="PROKAR_LIPOPROTEIN"/>
    <property type="match status" value="1"/>
</dbReference>
<evidence type="ECO:0000313" key="5">
    <source>
        <dbReference type="EMBL" id="TEW69458.1"/>
    </source>
</evidence>
<comment type="caution">
    <text evidence="5">The sequence shown here is derived from an EMBL/GenBank/DDBJ whole genome shotgun (WGS) entry which is preliminary data.</text>
</comment>
<reference evidence="5 6" key="1">
    <citation type="journal article" date="2016" name="Int. J. Syst. Evol. Microbiol.">
        <title>Proposal of Mucilaginibacter phyllosphaerae sp. nov. isolated from the phyllosphere of Galium album.</title>
        <authorList>
            <person name="Aydogan E.L."/>
            <person name="Busse H.J."/>
            <person name="Moser G."/>
            <person name="Muller C."/>
            <person name="Kampfer P."/>
            <person name="Glaeser S.P."/>
        </authorList>
    </citation>
    <scope>NUCLEOTIDE SEQUENCE [LARGE SCALE GENOMIC DNA]</scope>
    <source>
        <strain evidence="5 6">PP-F2FG21</strain>
    </source>
</reference>
<feature type="chain" id="PRO_5041438736" evidence="2">
    <location>
        <begin position="22"/>
        <end position="205"/>
    </location>
</feature>
<evidence type="ECO:0000256" key="1">
    <source>
        <dbReference type="SAM" id="MobiDB-lite"/>
    </source>
</evidence>